<evidence type="ECO:0000259" key="1">
    <source>
        <dbReference type="Pfam" id="PF17939"/>
    </source>
</evidence>
<dbReference type="Pfam" id="PF17939">
    <property type="entry name" value="TetR_C_30"/>
    <property type="match status" value="1"/>
</dbReference>
<comment type="caution">
    <text evidence="2">The sequence shown here is derived from an EMBL/GenBank/DDBJ whole genome shotgun (WGS) entry which is preliminary data.</text>
</comment>
<reference evidence="2 3" key="1">
    <citation type="journal article" date="2023" name="bioRxiv">
        <title>An intranuclear bacterial parasite of deep-sea mussels expresses apoptosis inhibitors acquired from its host.</title>
        <authorList>
            <person name="Gonzalez Porras M.A."/>
            <person name="Assie A."/>
            <person name="Tietjen M."/>
            <person name="Violette M."/>
            <person name="Kleiner M."/>
            <person name="Gruber-Vodicka H."/>
            <person name="Dubilier N."/>
            <person name="Leisch N."/>
        </authorList>
    </citation>
    <scope>NUCLEOTIDE SEQUENCE [LARGE SCALE GENOMIC DNA]</scope>
    <source>
        <strain evidence="2">IAP13</strain>
    </source>
</reference>
<dbReference type="InterPro" id="IPR036271">
    <property type="entry name" value="Tet_transcr_reg_TetR-rel_C_sf"/>
</dbReference>
<sequence length="81" mass="9292">MKSYLQDMYGDVFHGYFKLLVRICYHLNSSDMFWCVDFILGSVAFTRSGANTRMAIVKSNYGIDDNLEGMLRIVVSLVVRV</sequence>
<name>A0AA90NR84_9GAMM</name>
<dbReference type="Proteomes" id="UP001178148">
    <property type="component" value="Unassembled WGS sequence"/>
</dbReference>
<dbReference type="SUPFAM" id="SSF48498">
    <property type="entry name" value="Tetracyclin repressor-like, C-terminal domain"/>
    <property type="match status" value="1"/>
</dbReference>
<feature type="domain" description="PsrA tetracyclin repressor-like C-terminal" evidence="1">
    <location>
        <begin position="2"/>
        <end position="75"/>
    </location>
</feature>
<dbReference type="EMBL" id="JASXSV010000001">
    <property type="protein sequence ID" value="MDP0587780.1"/>
    <property type="molecule type" value="Genomic_DNA"/>
</dbReference>
<keyword evidence="3" id="KW-1185">Reference proteome</keyword>
<evidence type="ECO:0000313" key="2">
    <source>
        <dbReference type="EMBL" id="MDP0587780.1"/>
    </source>
</evidence>
<protein>
    <recommendedName>
        <fullName evidence="1">PsrA tetracyclin repressor-like C-terminal domain-containing protein</fullName>
    </recommendedName>
</protein>
<evidence type="ECO:0000313" key="3">
    <source>
        <dbReference type="Proteomes" id="UP001178148"/>
    </source>
</evidence>
<accession>A0AA90NR84</accession>
<organism evidence="2 3">
    <name type="scientific">Candidatus Endonucleibacter bathymodioli</name>
    <dbReference type="NCBI Taxonomy" id="539814"/>
    <lineage>
        <taxon>Bacteria</taxon>
        <taxon>Pseudomonadati</taxon>
        <taxon>Pseudomonadota</taxon>
        <taxon>Gammaproteobacteria</taxon>
        <taxon>Oceanospirillales</taxon>
        <taxon>Endozoicomonadaceae</taxon>
        <taxon>Candidatus Endonucleibacter</taxon>
    </lineage>
</organism>
<dbReference type="Gene3D" id="1.10.357.10">
    <property type="entry name" value="Tetracycline Repressor, domain 2"/>
    <property type="match status" value="1"/>
</dbReference>
<dbReference type="AlphaFoldDB" id="A0AA90NR84"/>
<proteinExistence type="predicted"/>
<gene>
    <name evidence="2" type="ORF">QS748_00635</name>
</gene>
<dbReference type="InterPro" id="IPR041586">
    <property type="entry name" value="PsrA_TetR_C"/>
</dbReference>